<feature type="compositionally biased region" description="Polar residues" evidence="6">
    <location>
        <begin position="275"/>
        <end position="293"/>
    </location>
</feature>
<evidence type="ECO:0000256" key="3">
    <source>
        <dbReference type="ARBA" id="ARBA00022833"/>
    </source>
</evidence>
<dbReference type="InterPro" id="IPR001781">
    <property type="entry name" value="Znf_LIM"/>
</dbReference>
<dbReference type="PROSITE" id="PS00478">
    <property type="entry name" value="LIM_DOMAIN_1"/>
    <property type="match status" value="3"/>
</dbReference>
<organism evidence="8 9">
    <name type="scientific">Rhizopus oryzae</name>
    <name type="common">Mucormycosis agent</name>
    <name type="synonym">Rhizopus arrhizus var. delemar</name>
    <dbReference type="NCBI Taxonomy" id="64495"/>
    <lineage>
        <taxon>Eukaryota</taxon>
        <taxon>Fungi</taxon>
        <taxon>Fungi incertae sedis</taxon>
        <taxon>Mucoromycota</taxon>
        <taxon>Mucoromycotina</taxon>
        <taxon>Mucoromycetes</taxon>
        <taxon>Mucorales</taxon>
        <taxon>Mucorineae</taxon>
        <taxon>Rhizopodaceae</taxon>
        <taxon>Rhizopus</taxon>
    </lineage>
</organism>
<keyword evidence="3 5" id="KW-0862">Zinc</keyword>
<comment type="caution">
    <text evidence="8">The sequence shown here is derived from an EMBL/GenBank/DDBJ whole genome shotgun (WGS) entry which is preliminary data.</text>
</comment>
<gene>
    <name evidence="8" type="ORF">G6F51_009927</name>
</gene>
<evidence type="ECO:0000313" key="8">
    <source>
        <dbReference type="EMBL" id="KAG1538174.1"/>
    </source>
</evidence>
<dbReference type="GO" id="GO:0003712">
    <property type="term" value="F:transcription coregulator activity"/>
    <property type="evidence" value="ECO:0007669"/>
    <property type="project" value="TreeGrafter"/>
</dbReference>
<feature type="domain" description="LIM zinc-binding" evidence="7">
    <location>
        <begin position="309"/>
        <end position="374"/>
    </location>
</feature>
<feature type="domain" description="LIM zinc-binding" evidence="7">
    <location>
        <begin position="137"/>
        <end position="199"/>
    </location>
</feature>
<feature type="region of interest" description="Disordered" evidence="6">
    <location>
        <begin position="374"/>
        <end position="402"/>
    </location>
</feature>
<dbReference type="AlphaFoldDB" id="A0A9P7C6Z0"/>
<feature type="compositionally biased region" description="Polar residues" evidence="6">
    <location>
        <begin position="61"/>
        <end position="80"/>
    </location>
</feature>
<sequence length="611" mass="69172">MGFCTLCNQNYYSSVACPKCHRSLSSDNSSRITSLFANRKGLNNNNSTDKWQDTYSKKGIFSNNPMPSYSTPRPRQSPQRMTMPKFTREEKDDKSKENSNLKSCAYCHKKQNSWSDFNHFTIYKSVYYCKPCLEEKLDCPKCHVKVKLLDSQIDYNNHVWHTNCFQCHYCSSQLKEALAAQDSEGNPCCRSCHVSRKQPSPESVSASTPLLSSSKSALTSAYFTRRGRPLSALVNHVIEDGARSMKQALEDKPAEQKSPEPSTNAAEKLKQIVEPTSKQTTKAASTITPSQDTLEPKKTQRRKKLVVKKPCKECGQHVSKKDYRGLKTITGEVLCYHAYCLFCAKCHQSFTDLEFCTDGKHFYHTKCPETMMGRANNNTSPQSEEEEPFPKTPTSPSADAHFNVLSSSPTNLDLLPIRQENDELTKKSNTTAEITCNTCSRPVTDTFLELANHFYHKECLLCAGCQKTVPTNRKLFKYQEKLYCDSCSVKNNLELKKKKETVNSDLRVTLNHDIIKKSNSTSPSDIFKSRKKSLPRLGGVRTCARCNESMPFLDTHPGPNATRWHKKCLRCSGCNKQMDSDAHMTINESTGLCLVHCRECLDDTPKPKFVR</sequence>
<evidence type="ECO:0000259" key="7">
    <source>
        <dbReference type="PROSITE" id="PS50023"/>
    </source>
</evidence>
<name>A0A9P7C6Z0_RHIOR</name>
<feature type="region of interest" description="Disordered" evidence="6">
    <location>
        <begin position="58"/>
        <end position="97"/>
    </location>
</feature>
<keyword evidence="1 5" id="KW-0479">Metal-binding</keyword>
<dbReference type="OMA" id="PQGSKWH"/>
<evidence type="ECO:0000313" key="9">
    <source>
        <dbReference type="Proteomes" id="UP000717996"/>
    </source>
</evidence>
<dbReference type="EMBL" id="JAANIT010001932">
    <property type="protein sequence ID" value="KAG1538174.1"/>
    <property type="molecule type" value="Genomic_DNA"/>
</dbReference>
<dbReference type="Pfam" id="PF00412">
    <property type="entry name" value="LIM"/>
    <property type="match status" value="2"/>
</dbReference>
<dbReference type="PANTHER" id="PTHR24205">
    <property type="entry name" value="FOUR AND A HALF LIM DOMAINS PROTEIN"/>
    <property type="match status" value="1"/>
</dbReference>
<dbReference type="Proteomes" id="UP000717996">
    <property type="component" value="Unassembled WGS sequence"/>
</dbReference>
<dbReference type="GO" id="GO:0046872">
    <property type="term" value="F:metal ion binding"/>
    <property type="evidence" value="ECO:0007669"/>
    <property type="project" value="UniProtKB-KW"/>
</dbReference>
<evidence type="ECO:0000256" key="2">
    <source>
        <dbReference type="ARBA" id="ARBA00022737"/>
    </source>
</evidence>
<dbReference type="OrthoDB" id="1112565at2759"/>
<protein>
    <recommendedName>
        <fullName evidence="7">LIM zinc-binding domain-containing protein</fullName>
    </recommendedName>
</protein>
<keyword evidence="2" id="KW-0677">Repeat</keyword>
<reference evidence="8" key="1">
    <citation type="journal article" date="2020" name="Microb. Genom.">
        <title>Genetic diversity of clinical and environmental Mucorales isolates obtained from an investigation of mucormycosis cases among solid organ transplant recipients.</title>
        <authorList>
            <person name="Nguyen M.H."/>
            <person name="Kaul D."/>
            <person name="Muto C."/>
            <person name="Cheng S.J."/>
            <person name="Richter R.A."/>
            <person name="Bruno V.M."/>
            <person name="Liu G."/>
            <person name="Beyhan S."/>
            <person name="Sundermann A.J."/>
            <person name="Mounaud S."/>
            <person name="Pasculle A.W."/>
            <person name="Nierman W.C."/>
            <person name="Driscoll E."/>
            <person name="Cumbie R."/>
            <person name="Clancy C.J."/>
            <person name="Dupont C.L."/>
        </authorList>
    </citation>
    <scope>NUCLEOTIDE SEQUENCE</scope>
    <source>
        <strain evidence="8">GL16</strain>
    </source>
</reference>
<dbReference type="Gene3D" id="2.10.110.10">
    <property type="entry name" value="Cysteine Rich Protein"/>
    <property type="match status" value="4"/>
</dbReference>
<proteinExistence type="predicted"/>
<feature type="region of interest" description="Disordered" evidence="6">
    <location>
        <begin position="275"/>
        <end position="304"/>
    </location>
</feature>
<dbReference type="PANTHER" id="PTHR24205:SF16">
    <property type="entry name" value="GH01042P-RELATED"/>
    <property type="match status" value="1"/>
</dbReference>
<feature type="compositionally biased region" description="Basic and acidic residues" evidence="6">
    <location>
        <begin position="86"/>
        <end position="97"/>
    </location>
</feature>
<dbReference type="SMART" id="SM00132">
    <property type="entry name" value="LIM"/>
    <property type="match status" value="4"/>
</dbReference>
<feature type="domain" description="LIM zinc-binding" evidence="7">
    <location>
        <begin position="541"/>
        <end position="607"/>
    </location>
</feature>
<accession>A0A9P7C6Z0</accession>
<keyword evidence="4 5" id="KW-0440">LIM domain</keyword>
<dbReference type="PROSITE" id="PS50023">
    <property type="entry name" value="LIM_DOMAIN_2"/>
    <property type="match status" value="4"/>
</dbReference>
<evidence type="ECO:0000256" key="6">
    <source>
        <dbReference type="SAM" id="MobiDB-lite"/>
    </source>
</evidence>
<evidence type="ECO:0000256" key="4">
    <source>
        <dbReference type="ARBA" id="ARBA00023038"/>
    </source>
</evidence>
<feature type="domain" description="LIM zinc-binding" evidence="7">
    <location>
        <begin position="434"/>
        <end position="494"/>
    </location>
</feature>
<dbReference type="CDD" id="cd08368">
    <property type="entry name" value="LIM"/>
    <property type="match status" value="2"/>
</dbReference>
<evidence type="ECO:0000256" key="5">
    <source>
        <dbReference type="PROSITE-ProRule" id="PRU00125"/>
    </source>
</evidence>
<dbReference type="GO" id="GO:0005634">
    <property type="term" value="C:nucleus"/>
    <property type="evidence" value="ECO:0007669"/>
    <property type="project" value="TreeGrafter"/>
</dbReference>
<dbReference type="SUPFAM" id="SSF48695">
    <property type="entry name" value="Multiheme cytochromes"/>
    <property type="match status" value="1"/>
</dbReference>
<evidence type="ECO:0000256" key="1">
    <source>
        <dbReference type="ARBA" id="ARBA00022723"/>
    </source>
</evidence>
<dbReference type="InterPro" id="IPR036280">
    <property type="entry name" value="Multihaem_cyt_sf"/>
</dbReference>